<dbReference type="InterPro" id="IPR036188">
    <property type="entry name" value="FAD/NAD-bd_sf"/>
</dbReference>
<sequence>MMMLQRNLRRNTVMVTNIIRTLGADRGYSTNQINSEQIKGEYDIIIAGGGMVGCTLACSMGKNKIFSNLKVLLLEGSPDKPFELKPEYSNRVVALNQNTKALMNSMNIWSHVENMRLQPVRHMQVWDACSDALITFSSSEIMDDDVAYIVENDVLLHAVNTELKSPEVSNVNVVYGAKIANYELPKTASDSRSLVRMGNGDVYSCQLLRYQIDWRYIEMLRCLYNAATMTVQVQDHKTRPIQLKRGVRQVDVISPKLFTNSLDVVKTLDWKGHGICINGEYMSHLRVADDIVIMAESLQELSWMLSGLNAASPRVGLGMNLDKTKVMYVQCSHETGAGRRW</sequence>
<accession>A0A8S4FYW5</accession>
<keyword evidence="2" id="KW-1185">Reference proteome</keyword>
<gene>
    <name evidence="1" type="ORF">PLXY2_LOCUS12276</name>
</gene>
<dbReference type="EMBL" id="CAJHNJ030000071">
    <property type="protein sequence ID" value="CAG9134033.1"/>
    <property type="molecule type" value="Genomic_DNA"/>
</dbReference>
<protein>
    <submittedName>
        <fullName evidence="1">(diamondback moth) hypothetical protein</fullName>
    </submittedName>
</protein>
<dbReference type="InterPro" id="IPR051205">
    <property type="entry name" value="UbiH/COQ6_monooxygenase"/>
</dbReference>
<dbReference type="PANTHER" id="PTHR43876">
    <property type="entry name" value="UBIQUINONE BIOSYNTHESIS MONOOXYGENASE COQ6, MITOCHONDRIAL"/>
    <property type="match status" value="1"/>
</dbReference>
<dbReference type="Proteomes" id="UP000653454">
    <property type="component" value="Unassembled WGS sequence"/>
</dbReference>
<comment type="caution">
    <text evidence="1">The sequence shown here is derived from an EMBL/GenBank/DDBJ whole genome shotgun (WGS) entry which is preliminary data.</text>
</comment>
<reference evidence="1" key="1">
    <citation type="submission" date="2020-11" db="EMBL/GenBank/DDBJ databases">
        <authorList>
            <person name="Whiteford S."/>
        </authorList>
    </citation>
    <scope>NUCLEOTIDE SEQUENCE</scope>
</reference>
<dbReference type="Gene3D" id="3.50.50.60">
    <property type="entry name" value="FAD/NAD(P)-binding domain"/>
    <property type="match status" value="1"/>
</dbReference>
<evidence type="ECO:0000313" key="1">
    <source>
        <dbReference type="EMBL" id="CAG9134033.1"/>
    </source>
</evidence>
<name>A0A8S4FYW5_PLUXY</name>
<organism evidence="1 2">
    <name type="scientific">Plutella xylostella</name>
    <name type="common">Diamondback moth</name>
    <name type="synonym">Plutella maculipennis</name>
    <dbReference type="NCBI Taxonomy" id="51655"/>
    <lineage>
        <taxon>Eukaryota</taxon>
        <taxon>Metazoa</taxon>
        <taxon>Ecdysozoa</taxon>
        <taxon>Arthropoda</taxon>
        <taxon>Hexapoda</taxon>
        <taxon>Insecta</taxon>
        <taxon>Pterygota</taxon>
        <taxon>Neoptera</taxon>
        <taxon>Endopterygota</taxon>
        <taxon>Lepidoptera</taxon>
        <taxon>Glossata</taxon>
        <taxon>Ditrysia</taxon>
        <taxon>Yponomeutoidea</taxon>
        <taxon>Plutellidae</taxon>
        <taxon>Plutella</taxon>
    </lineage>
</organism>
<dbReference type="PANTHER" id="PTHR43876:SF7">
    <property type="entry name" value="UBIQUINONE BIOSYNTHESIS MONOOXYGENASE COQ6, MITOCHONDRIAL"/>
    <property type="match status" value="1"/>
</dbReference>
<proteinExistence type="predicted"/>
<evidence type="ECO:0000313" key="2">
    <source>
        <dbReference type="Proteomes" id="UP000653454"/>
    </source>
</evidence>
<dbReference type="AlphaFoldDB" id="A0A8S4FYW5"/>
<dbReference type="GO" id="GO:0005739">
    <property type="term" value="C:mitochondrion"/>
    <property type="evidence" value="ECO:0007669"/>
    <property type="project" value="TreeGrafter"/>
</dbReference>
<dbReference type="SUPFAM" id="SSF51905">
    <property type="entry name" value="FAD/NAD(P)-binding domain"/>
    <property type="match status" value="1"/>
</dbReference>